<evidence type="ECO:0000256" key="1">
    <source>
        <dbReference type="ARBA" id="ARBA00022676"/>
    </source>
</evidence>
<proteinExistence type="predicted"/>
<evidence type="ECO:0000256" key="3">
    <source>
        <dbReference type="ARBA" id="ARBA00022723"/>
    </source>
</evidence>
<feature type="compositionally biased region" description="Polar residues" evidence="4">
    <location>
        <begin position="285"/>
        <end position="297"/>
    </location>
</feature>
<keyword evidence="3" id="KW-0479">Metal-binding</keyword>
<keyword evidence="1" id="KW-0328">Glycosyltransferase</keyword>
<dbReference type="OrthoDB" id="5670469at2"/>
<dbReference type="PANTHER" id="PTHR13778:SF47">
    <property type="entry name" value="LIPOPOLYSACCHARIDE 1,3-GALACTOSYLTRANSFERASE"/>
    <property type="match status" value="1"/>
</dbReference>
<organism evidence="5 6">
    <name type="scientific">Psittacicella melopsittaci</name>
    <dbReference type="NCBI Taxonomy" id="2028576"/>
    <lineage>
        <taxon>Bacteria</taxon>
        <taxon>Pseudomonadati</taxon>
        <taxon>Pseudomonadota</taxon>
        <taxon>Gammaproteobacteria</taxon>
        <taxon>Pasteurellales</taxon>
        <taxon>Psittacicellaceae</taxon>
        <taxon>Psittacicella</taxon>
    </lineage>
</organism>
<dbReference type="AlphaFoldDB" id="A0A3A1Y5X7"/>
<dbReference type="GO" id="GO:0016757">
    <property type="term" value="F:glycosyltransferase activity"/>
    <property type="evidence" value="ECO:0007669"/>
    <property type="project" value="UniProtKB-KW"/>
</dbReference>
<evidence type="ECO:0000313" key="6">
    <source>
        <dbReference type="Proteomes" id="UP000266258"/>
    </source>
</evidence>
<dbReference type="Gene3D" id="3.90.550.10">
    <property type="entry name" value="Spore Coat Polysaccharide Biosynthesis Protein SpsA, Chain A"/>
    <property type="match status" value="1"/>
</dbReference>
<dbReference type="InterPro" id="IPR050748">
    <property type="entry name" value="Glycosyltrans_8_dom-fam"/>
</dbReference>
<keyword evidence="6" id="KW-1185">Reference proteome</keyword>
<dbReference type="SUPFAM" id="SSF53448">
    <property type="entry name" value="Nucleotide-diphospho-sugar transferases"/>
    <property type="match status" value="1"/>
</dbReference>
<dbReference type="EMBL" id="NRJH01000031">
    <property type="protein sequence ID" value="RIY32659.1"/>
    <property type="molecule type" value="Genomic_DNA"/>
</dbReference>
<accession>A0A3A1Y5X7</accession>
<reference evidence="5 6" key="1">
    <citation type="submission" date="2017-08" db="EMBL/GenBank/DDBJ databases">
        <title>Reclassification of Bisgaard taxon 37 and 44.</title>
        <authorList>
            <person name="Christensen H."/>
        </authorList>
    </citation>
    <scope>NUCLEOTIDE SEQUENCE [LARGE SCALE GENOMIC DNA]</scope>
    <source>
        <strain evidence="5 6">B96_4</strain>
    </source>
</reference>
<evidence type="ECO:0008006" key="7">
    <source>
        <dbReference type="Google" id="ProtNLM"/>
    </source>
</evidence>
<evidence type="ECO:0000256" key="4">
    <source>
        <dbReference type="SAM" id="MobiDB-lite"/>
    </source>
</evidence>
<name>A0A3A1Y5X7_9GAMM</name>
<dbReference type="Pfam" id="PF01501">
    <property type="entry name" value="Glyco_transf_8"/>
    <property type="match status" value="1"/>
</dbReference>
<keyword evidence="2" id="KW-0808">Transferase</keyword>
<dbReference type="RefSeq" id="WP_119496981.1">
    <property type="nucleotide sequence ID" value="NZ_NRJH01000031.1"/>
</dbReference>
<comment type="caution">
    <text evidence="5">The sequence shown here is derived from an EMBL/GenBank/DDBJ whole genome shotgun (WGS) entry which is preliminary data.</text>
</comment>
<evidence type="ECO:0000256" key="2">
    <source>
        <dbReference type="ARBA" id="ARBA00022679"/>
    </source>
</evidence>
<dbReference type="PANTHER" id="PTHR13778">
    <property type="entry name" value="GLYCOSYLTRANSFERASE 8 DOMAIN-CONTAINING PROTEIN"/>
    <property type="match status" value="1"/>
</dbReference>
<dbReference type="InterPro" id="IPR029044">
    <property type="entry name" value="Nucleotide-diphossugar_trans"/>
</dbReference>
<sequence>MQSLSLVYICDKNYYLQLVTSLASLLKNKKSTTSYTIFIFYQDFNPQQIAWLKHFIQMHNCIARMRPMPLELLPELKLARHEQVLLALPQIFAQLNSDRILYLATDTLVLDDLSELVSLDFQDKVFAVVNDYHIYQKYLLRLNGSQHQTVRGFLEIIAQIKQLPLQSVLDYFNTGVILLNLAKLRTLEQLTLVPQDTSGLDFMQPSRALLNVFAQQQGGALYLAPSYNLHQDCAWQVKEFKPARDKLMVNINSLASRLGTQAVPAYLWQAPTPSSPRQAKALEASNASEQPSLTFAQEQSQQDNSLLALHATTYNRYQNQELPARAQATKPNSEQQARAQVAIDLQEKELTYQDYTPHWHEIKERLLASINYRAYRVTPNLFTYLDMSKIEEVKILHCVGSKPWHNPQANTLATTLYQFYLKYANLPLALCPN</sequence>
<dbReference type="GO" id="GO:0046872">
    <property type="term" value="F:metal ion binding"/>
    <property type="evidence" value="ECO:0007669"/>
    <property type="project" value="UniProtKB-KW"/>
</dbReference>
<feature type="region of interest" description="Disordered" evidence="4">
    <location>
        <begin position="277"/>
        <end position="297"/>
    </location>
</feature>
<evidence type="ECO:0000313" key="5">
    <source>
        <dbReference type="EMBL" id="RIY32659.1"/>
    </source>
</evidence>
<gene>
    <name evidence="5" type="ORF">CJP74_04020</name>
</gene>
<dbReference type="Proteomes" id="UP000266258">
    <property type="component" value="Unassembled WGS sequence"/>
</dbReference>
<protein>
    <recommendedName>
        <fullName evidence="7">Glycosyl transferase family 8</fullName>
    </recommendedName>
</protein>
<dbReference type="InterPro" id="IPR002495">
    <property type="entry name" value="Glyco_trans_8"/>
</dbReference>